<dbReference type="AlphaFoldDB" id="A0A820RL22"/>
<name>A0A820RL22_9BILA</name>
<dbReference type="EMBL" id="CAJOAY010033795">
    <property type="protein sequence ID" value="CAF4440898.1"/>
    <property type="molecule type" value="Genomic_DNA"/>
</dbReference>
<reference evidence="1" key="1">
    <citation type="submission" date="2021-02" db="EMBL/GenBank/DDBJ databases">
        <authorList>
            <person name="Nowell W R."/>
        </authorList>
    </citation>
    <scope>NUCLEOTIDE SEQUENCE</scope>
</reference>
<proteinExistence type="predicted"/>
<feature type="non-terminal residue" evidence="1">
    <location>
        <position position="1"/>
    </location>
</feature>
<evidence type="ECO:0000313" key="1">
    <source>
        <dbReference type="EMBL" id="CAF4440898.1"/>
    </source>
</evidence>
<protein>
    <submittedName>
        <fullName evidence="1">Uncharacterized protein</fullName>
    </submittedName>
</protein>
<sequence length="61" mass="6799">LSKPSKTNGLEMSSDFLHDIPDDIDHEVNLSKTILACVEVKSSSERLAIYNKLLDILSKII</sequence>
<accession>A0A820RL22</accession>
<evidence type="ECO:0000313" key="2">
    <source>
        <dbReference type="Proteomes" id="UP000663881"/>
    </source>
</evidence>
<comment type="caution">
    <text evidence="1">The sequence shown here is derived from an EMBL/GenBank/DDBJ whole genome shotgun (WGS) entry which is preliminary data.</text>
</comment>
<dbReference type="Proteomes" id="UP000663881">
    <property type="component" value="Unassembled WGS sequence"/>
</dbReference>
<gene>
    <name evidence="1" type="ORF">OKA104_LOCUS53622</name>
</gene>
<organism evidence="1 2">
    <name type="scientific">Adineta steineri</name>
    <dbReference type="NCBI Taxonomy" id="433720"/>
    <lineage>
        <taxon>Eukaryota</taxon>
        <taxon>Metazoa</taxon>
        <taxon>Spiralia</taxon>
        <taxon>Gnathifera</taxon>
        <taxon>Rotifera</taxon>
        <taxon>Eurotatoria</taxon>
        <taxon>Bdelloidea</taxon>
        <taxon>Adinetida</taxon>
        <taxon>Adinetidae</taxon>
        <taxon>Adineta</taxon>
    </lineage>
</organism>